<feature type="compositionally biased region" description="Basic and acidic residues" evidence="1">
    <location>
        <begin position="348"/>
        <end position="382"/>
    </location>
</feature>
<feature type="compositionally biased region" description="Basic residues" evidence="1">
    <location>
        <begin position="296"/>
        <end position="306"/>
    </location>
</feature>
<dbReference type="InterPro" id="IPR040014">
    <property type="entry name" value="CIR1"/>
</dbReference>
<feature type="compositionally biased region" description="Low complexity" evidence="1">
    <location>
        <begin position="261"/>
        <end position="286"/>
    </location>
</feature>
<comment type="caution">
    <text evidence="3">The sequence shown here is derived from an EMBL/GenBank/DDBJ whole genome shotgun (WGS) entry which is preliminary data.</text>
</comment>
<feature type="compositionally biased region" description="Basic and acidic residues" evidence="1">
    <location>
        <begin position="319"/>
        <end position="329"/>
    </location>
</feature>
<evidence type="ECO:0000256" key="1">
    <source>
        <dbReference type="SAM" id="MobiDB-lite"/>
    </source>
</evidence>
<evidence type="ECO:0000259" key="2">
    <source>
        <dbReference type="SMART" id="SM01083"/>
    </source>
</evidence>
<dbReference type="GO" id="GO:0003714">
    <property type="term" value="F:transcription corepressor activity"/>
    <property type="evidence" value="ECO:0007669"/>
    <property type="project" value="InterPro"/>
</dbReference>
<organism evidence="3 4">
    <name type="scientific">Ovis ammon polii</name>
    <dbReference type="NCBI Taxonomy" id="230172"/>
    <lineage>
        <taxon>Eukaryota</taxon>
        <taxon>Metazoa</taxon>
        <taxon>Chordata</taxon>
        <taxon>Craniata</taxon>
        <taxon>Vertebrata</taxon>
        <taxon>Euteleostomi</taxon>
        <taxon>Mammalia</taxon>
        <taxon>Eutheria</taxon>
        <taxon>Laurasiatheria</taxon>
        <taxon>Artiodactyla</taxon>
        <taxon>Ruminantia</taxon>
        <taxon>Pecora</taxon>
        <taxon>Bovidae</taxon>
        <taxon>Caprinae</taxon>
        <taxon>Ovis</taxon>
    </lineage>
</organism>
<name>A0AAD4UPD3_OVIAM</name>
<sequence>MGKSFANFMCKKDFHPASKSNIKKVWMAEQKISYDKKKQEELMQQYLKEQESYDNRLLMGDERVKNGLNFMYEAPPGAKKENKEKEETEGETEYKFEWQKGAPREKYAKYDMNIRDQPFGIQVRNVRCIKCHKWGHVNTDRECPLFGLSGINASSVSTDGSGPLMHPSELIVEMRNSGFALKRNVLGRNLTAKDPSQEYAASEGKEDPEVEFLKSLTTKQKQKLLRKLDRLEKKKKKKKKDRKKKKLQKSRSKHKKHKNKPSSSSSSPSPLSSSSSSSDSSESSSESDSKGTKMQEKKRKKSKHSGNHNSDPEATGESQQRKRDEERSCSHSHKEKPKFLKQESSGENSKRSHPDSDRKPRSHDQSPGKRGSGRGEEPEKPKQKPRQLPAERRKEAAAAQSRKRKILKSSTTAGAAPQKERGSGTSFSKAEGSRGESNASGCKYKNHVKSDLFLFGDYNWEFTKSLASPTIIEMFWHFRPKAYNRKGLVQTLHYGAVFTLKPNFAKWSNASGCKHQNHVKSDLFLFGDYNWVKDGEASSVSMTRFEEKMKVELWSWLPSQGEVVQQPQEGNISGCEESSQVYCRLKCGEASSVSMMGFEEKMKSNARGCKHQNHVKSDLFLFGDYNWVKDGEASSVSMTRFEEKMKVELWSWLPSQGEVVQQPQEGNISGCEESSQVYCRLKCGEASSVSMMGFEEKMKVELWS</sequence>
<evidence type="ECO:0000313" key="3">
    <source>
        <dbReference type="EMBL" id="KAI4548971.1"/>
    </source>
</evidence>
<accession>A0AAD4UPD3</accession>
<feature type="region of interest" description="Disordered" evidence="1">
    <location>
        <begin position="72"/>
        <end position="93"/>
    </location>
</feature>
<dbReference type="SMART" id="SM01083">
    <property type="entry name" value="Cir_N"/>
    <property type="match status" value="1"/>
</dbReference>
<feature type="compositionally biased region" description="Basic and acidic residues" evidence="1">
    <location>
        <begin position="78"/>
        <end position="93"/>
    </location>
</feature>
<dbReference type="InterPro" id="IPR019339">
    <property type="entry name" value="CIR_N_dom"/>
</dbReference>
<gene>
    <name evidence="3" type="ORF">MG293_001301</name>
</gene>
<dbReference type="Proteomes" id="UP001214576">
    <property type="component" value="Unassembled WGS sequence"/>
</dbReference>
<proteinExistence type="predicted"/>
<feature type="region of interest" description="Disordered" evidence="1">
    <location>
        <begin position="218"/>
        <end position="441"/>
    </location>
</feature>
<dbReference type="GO" id="GO:0005634">
    <property type="term" value="C:nucleus"/>
    <property type="evidence" value="ECO:0007669"/>
    <property type="project" value="TreeGrafter"/>
</dbReference>
<dbReference type="Pfam" id="PF10197">
    <property type="entry name" value="Cir_N"/>
    <property type="match status" value="1"/>
</dbReference>
<protein>
    <recommendedName>
        <fullName evidence="2">CBF1-interacting co-repressor CIR N-terminal domain-containing protein</fullName>
    </recommendedName>
</protein>
<feature type="domain" description="CBF1-interacting co-repressor CIR N-terminal" evidence="2">
    <location>
        <begin position="13"/>
        <end position="49"/>
    </location>
</feature>
<dbReference type="PANTHER" id="PTHR13151">
    <property type="entry name" value="CBF1 INTERACTING COREPRESSOR CIR"/>
    <property type="match status" value="1"/>
</dbReference>
<feature type="compositionally biased region" description="Basic residues" evidence="1">
    <location>
        <begin position="233"/>
        <end position="260"/>
    </location>
</feature>
<dbReference type="EMBL" id="JAKZEL010000001">
    <property type="protein sequence ID" value="KAI4548971.1"/>
    <property type="molecule type" value="Genomic_DNA"/>
</dbReference>
<reference evidence="3" key="1">
    <citation type="submission" date="2022-03" db="EMBL/GenBank/DDBJ databases">
        <title>Genomic analyses of argali, domestic sheep and their hybrids provide insights into chromosomal evolution, heterosis and genetic basis of agronomic traits.</title>
        <authorList>
            <person name="Li M."/>
        </authorList>
    </citation>
    <scope>NUCLEOTIDE SEQUENCE</scope>
    <source>
        <strain evidence="3">CAU-MHL-2022a</strain>
        <tissue evidence="3">Skin</tissue>
    </source>
</reference>
<dbReference type="AlphaFoldDB" id="A0AAD4UPD3"/>
<keyword evidence="4" id="KW-1185">Reference proteome</keyword>
<evidence type="ECO:0000313" key="4">
    <source>
        <dbReference type="Proteomes" id="UP001214576"/>
    </source>
</evidence>
<dbReference type="PANTHER" id="PTHR13151:SF2">
    <property type="entry name" value="COREPRESSOR INTERACTING WITH RBPJ 1"/>
    <property type="match status" value="1"/>
</dbReference>